<dbReference type="Proteomes" id="UP001186974">
    <property type="component" value="Unassembled WGS sequence"/>
</dbReference>
<sequence length="385" mass="41148">MPFSVASRRFAFISTRTILNHPRLFQASVINRKQQFDMSLNSNTISDITQKEKDLIGQDAPVKGGAAAAAMSNANQPLTGQVVSDITRGEQNTHGGGGPIAGGAAATAQSMATKVRCLWPIRLLSAVANGLKASSNATSTNGTSGSTVFDSNTISKVTQAEREITGEPTQVRGGPGAAAQSHVGKFITSEAIRDITEGEKSVTGEARPVKGGPTAAVQNWIFSGDYLNPILDAGYLPHSVIRLGIRQQLAQRIRTIKSTSMEDATTTKQSYVQALKTRPIAVETAKANTQHYEVGTGVLKGMLGPRMKYSCCLYPTGRESLEQAEIAMLDSYIEKAQLKDGQKVLDLGCGWGSGAIFFAERFPKSEIIAFSNSRTQKEYIDSVAQ</sequence>
<keyword evidence="2" id="KW-1185">Reference proteome</keyword>
<accession>A0ACC3D6R4</accession>
<comment type="caution">
    <text evidence="1">The sequence shown here is derived from an EMBL/GenBank/DDBJ whole genome shotgun (WGS) entry which is preliminary data.</text>
</comment>
<proteinExistence type="predicted"/>
<feature type="non-terminal residue" evidence="1">
    <location>
        <position position="385"/>
    </location>
</feature>
<gene>
    <name evidence="1" type="ORF">LTS18_003456</name>
</gene>
<evidence type="ECO:0000313" key="2">
    <source>
        <dbReference type="Proteomes" id="UP001186974"/>
    </source>
</evidence>
<protein>
    <submittedName>
        <fullName evidence="1">Uncharacterized protein</fullName>
    </submittedName>
</protein>
<name>A0ACC3D6R4_9PEZI</name>
<organism evidence="1 2">
    <name type="scientific">Coniosporium uncinatum</name>
    <dbReference type="NCBI Taxonomy" id="93489"/>
    <lineage>
        <taxon>Eukaryota</taxon>
        <taxon>Fungi</taxon>
        <taxon>Dikarya</taxon>
        <taxon>Ascomycota</taxon>
        <taxon>Pezizomycotina</taxon>
        <taxon>Dothideomycetes</taxon>
        <taxon>Dothideomycetes incertae sedis</taxon>
        <taxon>Coniosporium</taxon>
    </lineage>
</organism>
<reference evidence="1" key="1">
    <citation type="submission" date="2024-09" db="EMBL/GenBank/DDBJ databases">
        <title>Black Yeasts Isolated from many extreme environments.</title>
        <authorList>
            <person name="Coleine C."/>
            <person name="Stajich J.E."/>
            <person name="Selbmann L."/>
        </authorList>
    </citation>
    <scope>NUCLEOTIDE SEQUENCE</scope>
    <source>
        <strain evidence="1">CCFEE 5737</strain>
    </source>
</reference>
<evidence type="ECO:0000313" key="1">
    <source>
        <dbReference type="EMBL" id="KAK3062740.1"/>
    </source>
</evidence>
<dbReference type="EMBL" id="JAWDJW010007148">
    <property type="protein sequence ID" value="KAK3062740.1"/>
    <property type="molecule type" value="Genomic_DNA"/>
</dbReference>